<dbReference type="SMART" id="SM00380">
    <property type="entry name" value="AP2"/>
    <property type="match status" value="1"/>
</dbReference>
<organism evidence="8 9">
    <name type="scientific">Elliptochloris bilobata</name>
    <dbReference type="NCBI Taxonomy" id="381761"/>
    <lineage>
        <taxon>Eukaryota</taxon>
        <taxon>Viridiplantae</taxon>
        <taxon>Chlorophyta</taxon>
        <taxon>core chlorophytes</taxon>
        <taxon>Trebouxiophyceae</taxon>
        <taxon>Trebouxiophyceae incertae sedis</taxon>
        <taxon>Elliptochloris clade</taxon>
        <taxon>Elliptochloris</taxon>
    </lineage>
</organism>
<dbReference type="InterPro" id="IPR018962">
    <property type="entry name" value="DUF1995"/>
</dbReference>
<accession>A0AAW1S4L8</accession>
<evidence type="ECO:0000256" key="6">
    <source>
        <dbReference type="SAM" id="MobiDB-lite"/>
    </source>
</evidence>
<proteinExistence type="predicted"/>
<keyword evidence="9" id="KW-1185">Reference proteome</keyword>
<evidence type="ECO:0000256" key="5">
    <source>
        <dbReference type="ARBA" id="ARBA00023242"/>
    </source>
</evidence>
<protein>
    <recommendedName>
        <fullName evidence="7">AP2/ERF domain-containing protein</fullName>
    </recommendedName>
</protein>
<feature type="domain" description="AP2/ERF" evidence="7">
    <location>
        <begin position="236"/>
        <end position="292"/>
    </location>
</feature>
<feature type="region of interest" description="Disordered" evidence="6">
    <location>
        <begin position="147"/>
        <end position="239"/>
    </location>
</feature>
<dbReference type="GO" id="GO:0003700">
    <property type="term" value="F:DNA-binding transcription factor activity"/>
    <property type="evidence" value="ECO:0007669"/>
    <property type="project" value="InterPro"/>
</dbReference>
<dbReference type="PANTHER" id="PTHR35509:SF4">
    <property type="entry name" value="DUF1995 DOMAIN-CONTAINING PROTEIN"/>
    <property type="match status" value="1"/>
</dbReference>
<dbReference type="PANTHER" id="PTHR35509">
    <property type="entry name" value="DOMAIN PROTEIN, PUTATIVE (DUF1995)-RELATED"/>
    <property type="match status" value="1"/>
</dbReference>
<sequence>MVAHKPGPCWVELNRASHGAACQGSSGRLDAVCARALLALTKGRGFIRNAEAVEACPVCQQWRAENPLIAFEALDFAAIGESLGGDDGPKKKGRRRKPSANAGRPLSEERKLRISASVRAVLESTPKHCSVCGGTGHNRLTCPVRRARLADGLPEPERKEKKRRKPLDPGHKQRIAMSQRRTREARKQGPGGATTAEPEDPGNAGSGAPTGEAQQHELGHGERRDDRAPDAPRRSMYHGVTWSRNNGKWRAQIWDGERVRSAGHFDDEAAAAAAYDAAALRLRGDRAVLNFPERADAVAAAAAAVERAWADGVRRQRVELLLPQGGVDSEAAGWPGGIRQQFAAARGMVEDTLRQLKQAEGLQGPLAARWLDEADCVGAWEGDKLAAAVFPTADSVGMLREIDGDRDGKRLMLVFNPQWQTDGQIVSDFGFGRGKLEAEAFVGDFQDVCVMQRLRVMGDDVRMFKCYPGDWQVHFMWPNGRGELLTGLERARPGYGRLVALLQRVPGSQAARTWVDRVNPFARGLGSAQPYERPADAQAAARAATDATRFGEVDIITGQPVRDLKMEPVMALRRWLHGSSGGSGSFDDDTKPNSLL</sequence>
<feature type="region of interest" description="Disordered" evidence="6">
    <location>
        <begin position="82"/>
        <end position="111"/>
    </location>
</feature>
<dbReference type="EMBL" id="JALJOU010000013">
    <property type="protein sequence ID" value="KAK9840583.1"/>
    <property type="molecule type" value="Genomic_DNA"/>
</dbReference>
<keyword evidence="2" id="KW-0805">Transcription regulation</keyword>
<evidence type="ECO:0000256" key="3">
    <source>
        <dbReference type="ARBA" id="ARBA00023125"/>
    </source>
</evidence>
<evidence type="ECO:0000256" key="4">
    <source>
        <dbReference type="ARBA" id="ARBA00023163"/>
    </source>
</evidence>
<name>A0AAW1S4L8_9CHLO</name>
<evidence type="ECO:0000259" key="7">
    <source>
        <dbReference type="PROSITE" id="PS51032"/>
    </source>
</evidence>
<dbReference type="AlphaFoldDB" id="A0AAW1S4L8"/>
<dbReference type="PROSITE" id="PS51032">
    <property type="entry name" value="AP2_ERF"/>
    <property type="match status" value="1"/>
</dbReference>
<dbReference type="GO" id="GO:0003677">
    <property type="term" value="F:DNA binding"/>
    <property type="evidence" value="ECO:0007669"/>
    <property type="project" value="UniProtKB-KW"/>
</dbReference>
<reference evidence="8 9" key="1">
    <citation type="journal article" date="2024" name="Nat. Commun.">
        <title>Phylogenomics reveals the evolutionary origins of lichenization in chlorophyte algae.</title>
        <authorList>
            <person name="Puginier C."/>
            <person name="Libourel C."/>
            <person name="Otte J."/>
            <person name="Skaloud P."/>
            <person name="Haon M."/>
            <person name="Grisel S."/>
            <person name="Petersen M."/>
            <person name="Berrin J.G."/>
            <person name="Delaux P.M."/>
            <person name="Dal Grande F."/>
            <person name="Keller J."/>
        </authorList>
    </citation>
    <scope>NUCLEOTIDE SEQUENCE [LARGE SCALE GENOMIC DNA]</scope>
    <source>
        <strain evidence="8 9">SAG 245.80</strain>
    </source>
</reference>
<keyword evidence="5" id="KW-0539">Nucleus</keyword>
<dbReference type="InterPro" id="IPR016177">
    <property type="entry name" value="DNA-bd_dom_sf"/>
</dbReference>
<dbReference type="Gene3D" id="3.30.730.10">
    <property type="entry name" value="AP2/ERF domain"/>
    <property type="match status" value="1"/>
</dbReference>
<evidence type="ECO:0000256" key="1">
    <source>
        <dbReference type="ARBA" id="ARBA00004123"/>
    </source>
</evidence>
<dbReference type="InterPro" id="IPR053021">
    <property type="entry name" value="Chloroplast_ADK"/>
</dbReference>
<evidence type="ECO:0000313" key="9">
    <source>
        <dbReference type="Proteomes" id="UP001445335"/>
    </source>
</evidence>
<dbReference type="InterPro" id="IPR001471">
    <property type="entry name" value="AP2/ERF_dom"/>
</dbReference>
<dbReference type="InterPro" id="IPR036955">
    <property type="entry name" value="AP2/ERF_dom_sf"/>
</dbReference>
<dbReference type="SUPFAM" id="SSF54171">
    <property type="entry name" value="DNA-binding domain"/>
    <property type="match status" value="1"/>
</dbReference>
<dbReference type="Pfam" id="PF09353">
    <property type="entry name" value="DUF1995"/>
    <property type="match status" value="1"/>
</dbReference>
<dbReference type="GO" id="GO:0005634">
    <property type="term" value="C:nucleus"/>
    <property type="evidence" value="ECO:0007669"/>
    <property type="project" value="UniProtKB-SubCell"/>
</dbReference>
<feature type="compositionally biased region" description="Basic and acidic residues" evidence="6">
    <location>
        <begin position="214"/>
        <end position="233"/>
    </location>
</feature>
<dbReference type="Proteomes" id="UP001445335">
    <property type="component" value="Unassembled WGS sequence"/>
</dbReference>
<evidence type="ECO:0000256" key="2">
    <source>
        <dbReference type="ARBA" id="ARBA00023015"/>
    </source>
</evidence>
<evidence type="ECO:0000313" key="8">
    <source>
        <dbReference type="EMBL" id="KAK9840583.1"/>
    </source>
</evidence>
<gene>
    <name evidence="8" type="ORF">WJX81_002940</name>
</gene>
<keyword evidence="3" id="KW-0238">DNA-binding</keyword>
<comment type="caution">
    <text evidence="8">The sequence shown here is derived from an EMBL/GenBank/DDBJ whole genome shotgun (WGS) entry which is preliminary data.</text>
</comment>
<keyword evidence="4" id="KW-0804">Transcription</keyword>
<comment type="subcellular location">
    <subcellularLocation>
        <location evidence="1">Nucleus</location>
    </subcellularLocation>
</comment>